<feature type="active site" evidence="8">
    <location>
        <position position="306"/>
    </location>
</feature>
<comment type="similarity">
    <text evidence="2">Belongs to the bacterial solute-binding protein 3 family.</text>
</comment>
<dbReference type="PROSITE" id="PS00922">
    <property type="entry name" value="TRANSGLYCOSYLASE"/>
    <property type="match status" value="1"/>
</dbReference>
<protein>
    <recommendedName>
        <fullName evidence="8">Membrane-bound lytic murein transglycosylase F</fullName>
        <ecNumber evidence="8">4.2.2.n1</ecNumber>
    </recommendedName>
    <alternativeName>
        <fullName evidence="8">Murein lyase F</fullName>
    </alternativeName>
</protein>
<comment type="subcellular location">
    <subcellularLocation>
        <location evidence="8">Cell outer membrane</location>
        <topology evidence="8">Peripheral membrane protein</topology>
    </subcellularLocation>
    <text evidence="8">Attached to the inner leaflet of the outer membrane.</text>
</comment>
<comment type="domain">
    <text evidence="8">The N-terminal domain does not have lytic activity and probably modulates enzymatic activity. The C-terminal domain is the catalytic active domain.</text>
</comment>
<sequence length="517" mass="58108">MQPVIAICLLLSSLLNGCTRPDQVEKVKSEGVLHVATRVGPLTYYETDDGPAGFEYELAVRFAEYLGVEPRIRVTQGVPELYDVITQGFTDIAATGLSQQAARSLHPEFRFGPVYKQFQPLVLYRRGTARPKNIADLLGKSVLVPARTAQIDYLMNMQASDYPQLLWEERDTLDPADILSLIDARAHDFAIMNSYEYGIHSAMFPEVNKAFELMDPLDVSWVFPSGEDDSLLQAANSFFGEIEQNGTLALLRDRYFGHIDQLDYVNAAVFQRDAKERLSRFLDFFLAASAKHDLDWRLLAAMGYQESHWRPYARSPTGVRGLMMLTLTTAKEVGIKNRLDPESSVRGAAVYLRGLHQRFNDDIVEPDRTWLALAAYNVGIGHVRDAQEITRQQGDDPNKWINVMKYLPLLQNKEWYEKTRYGKARGWEPVHYVQNIRRFYDVLAWLDDTGRLHDIISPEASETLKAFAATGQVEPDSAAGSTPLQATHGDDISSTAGAAPVRRVLLEQVSGGFILAM</sequence>
<dbReference type="InterPro" id="IPR001638">
    <property type="entry name" value="Solute-binding_3/MltF_N"/>
</dbReference>
<dbReference type="Pfam" id="PF00497">
    <property type="entry name" value="SBP_bac_3"/>
    <property type="match status" value="1"/>
</dbReference>
<evidence type="ECO:0000256" key="9">
    <source>
        <dbReference type="SAM" id="MobiDB-lite"/>
    </source>
</evidence>
<reference evidence="12" key="1">
    <citation type="journal article" date="2019" name="Int. J. Syst. Evol. Microbiol.">
        <title>The Global Catalogue of Microorganisms (GCM) 10K type strain sequencing project: providing services to taxonomists for standard genome sequencing and annotation.</title>
        <authorList>
            <consortium name="The Broad Institute Genomics Platform"/>
            <consortium name="The Broad Institute Genome Sequencing Center for Infectious Disease"/>
            <person name="Wu L."/>
            <person name="Ma J."/>
        </authorList>
    </citation>
    <scope>NUCLEOTIDE SEQUENCE [LARGE SCALE GENOMIC DNA]</scope>
    <source>
        <strain evidence="12">JCM 17555</strain>
    </source>
</reference>
<comment type="similarity">
    <text evidence="8">In the C-terminal section; belongs to the transglycosylase Slt family.</text>
</comment>
<dbReference type="Pfam" id="PF01464">
    <property type="entry name" value="SLT"/>
    <property type="match status" value="1"/>
</dbReference>
<name>A0ABP7NR26_9GAMM</name>
<dbReference type="SMART" id="SM00062">
    <property type="entry name" value="PBPb"/>
    <property type="match status" value="1"/>
</dbReference>
<dbReference type="PANTHER" id="PTHR35936:SF32">
    <property type="entry name" value="MEMBRANE-BOUND LYTIC MUREIN TRANSGLYCOSYLASE F"/>
    <property type="match status" value="1"/>
</dbReference>
<keyword evidence="12" id="KW-1185">Reference proteome</keyword>
<dbReference type="InterPro" id="IPR023703">
    <property type="entry name" value="MltF"/>
</dbReference>
<dbReference type="SUPFAM" id="SSF53955">
    <property type="entry name" value="Lysozyme-like"/>
    <property type="match status" value="1"/>
</dbReference>
<evidence type="ECO:0000256" key="5">
    <source>
        <dbReference type="ARBA" id="ARBA00023237"/>
    </source>
</evidence>
<comment type="caution">
    <text evidence="11">The sequence shown here is derived from an EMBL/GenBank/DDBJ whole genome shotgun (WGS) entry which is preliminary data.</text>
</comment>
<comment type="catalytic activity">
    <reaction evidence="8">
        <text>Exolytic cleavage of the (1-&gt;4)-beta-glycosidic linkage between N-acetylmuramic acid (MurNAc) and N-acetylglucosamine (GlcNAc) residues in peptidoglycan, from either the reducing or the non-reducing ends of the peptidoglycan chains, with concomitant formation of a 1,6-anhydrobond in the MurNAc residue.</text>
        <dbReference type="EC" id="4.2.2.n1"/>
    </reaction>
</comment>
<dbReference type="HAMAP" id="MF_02016">
    <property type="entry name" value="MltF"/>
    <property type="match status" value="1"/>
</dbReference>
<keyword evidence="7 8" id="KW-0961">Cell wall biogenesis/degradation</keyword>
<dbReference type="CDD" id="cd13403">
    <property type="entry name" value="MLTF-like"/>
    <property type="match status" value="1"/>
</dbReference>
<dbReference type="InterPro" id="IPR023346">
    <property type="entry name" value="Lysozyme-like_dom_sf"/>
</dbReference>
<dbReference type="InterPro" id="IPR000189">
    <property type="entry name" value="Transglyc_AS"/>
</dbReference>
<evidence type="ECO:0000256" key="4">
    <source>
        <dbReference type="ARBA" id="ARBA00023136"/>
    </source>
</evidence>
<evidence type="ECO:0000256" key="7">
    <source>
        <dbReference type="ARBA" id="ARBA00023316"/>
    </source>
</evidence>
<keyword evidence="5 8" id="KW-0998">Cell outer membrane</keyword>
<comment type="similarity">
    <text evidence="8">In the N-terminal section; belongs to the bacterial solute-binding protein 3 family.</text>
</comment>
<comment type="caution">
    <text evidence="8">Lacks conserved residue(s) required for the propagation of feature annotation.</text>
</comment>
<dbReference type="Gene3D" id="3.40.190.10">
    <property type="entry name" value="Periplasmic binding protein-like II"/>
    <property type="match status" value="2"/>
</dbReference>
<comment type="similarity">
    <text evidence="1">Belongs to the transglycosylase Slt family.</text>
</comment>
<gene>
    <name evidence="8 11" type="primary">mltF</name>
    <name evidence="11" type="ORF">GCM10022278_09290</name>
</gene>
<comment type="function">
    <text evidence="8">Murein-degrading enzyme that degrades murein glycan strands and insoluble, high-molecular weight murein sacculi, with the concomitant formation of a 1,6-anhydromuramoyl product. Lytic transglycosylases (LTs) play an integral role in the metabolism of the peptidoglycan (PG) sacculus. Their lytic action creates space within the PG sacculus to allow for its expansion as well as for the insertion of various structures such as secretion systems and flagella.</text>
</comment>
<evidence type="ECO:0000313" key="12">
    <source>
        <dbReference type="Proteomes" id="UP001501337"/>
    </source>
</evidence>
<accession>A0ABP7NR26</accession>
<evidence type="ECO:0000256" key="8">
    <source>
        <dbReference type="HAMAP-Rule" id="MF_02016"/>
    </source>
</evidence>
<dbReference type="PANTHER" id="PTHR35936">
    <property type="entry name" value="MEMBRANE-BOUND LYTIC MUREIN TRANSGLYCOSYLASE F"/>
    <property type="match status" value="1"/>
</dbReference>
<feature type="region of interest" description="Disordered" evidence="9">
    <location>
        <begin position="471"/>
        <end position="490"/>
    </location>
</feature>
<evidence type="ECO:0000256" key="3">
    <source>
        <dbReference type="ARBA" id="ARBA00022729"/>
    </source>
</evidence>
<evidence type="ECO:0000256" key="2">
    <source>
        <dbReference type="ARBA" id="ARBA00010333"/>
    </source>
</evidence>
<evidence type="ECO:0000259" key="10">
    <source>
        <dbReference type="SMART" id="SM00062"/>
    </source>
</evidence>
<organism evidence="11 12">
    <name type="scientific">Allohahella marinimesophila</name>
    <dbReference type="NCBI Taxonomy" id="1054972"/>
    <lineage>
        <taxon>Bacteria</taxon>
        <taxon>Pseudomonadati</taxon>
        <taxon>Pseudomonadota</taxon>
        <taxon>Gammaproteobacteria</taxon>
        <taxon>Oceanospirillales</taxon>
        <taxon>Hahellaceae</taxon>
        <taxon>Allohahella</taxon>
    </lineage>
</organism>
<dbReference type="CDD" id="cd01009">
    <property type="entry name" value="PBP2_YfhD_N"/>
    <property type="match status" value="1"/>
</dbReference>
<dbReference type="EC" id="4.2.2.n1" evidence="8"/>
<evidence type="ECO:0000313" key="11">
    <source>
        <dbReference type="EMBL" id="GAA3952417.1"/>
    </source>
</evidence>
<feature type="region of interest" description="LT domain" evidence="8">
    <location>
        <begin position="260"/>
        <end position="517"/>
    </location>
</feature>
<dbReference type="NCBIfam" id="NF008112">
    <property type="entry name" value="PRK10859.1"/>
    <property type="match status" value="1"/>
</dbReference>
<dbReference type="Proteomes" id="UP001501337">
    <property type="component" value="Unassembled WGS sequence"/>
</dbReference>
<dbReference type="EMBL" id="BAABBO010000001">
    <property type="protein sequence ID" value="GAA3952417.1"/>
    <property type="molecule type" value="Genomic_DNA"/>
</dbReference>
<feature type="domain" description="Solute-binding protein family 3/N-terminal" evidence="10">
    <location>
        <begin position="32"/>
        <end position="259"/>
    </location>
</feature>
<keyword evidence="3 8" id="KW-0732">Signal</keyword>
<keyword evidence="4 8" id="KW-0472">Membrane</keyword>
<proteinExistence type="inferred from homology"/>
<evidence type="ECO:0000256" key="1">
    <source>
        <dbReference type="ARBA" id="ARBA00007734"/>
    </source>
</evidence>
<evidence type="ECO:0000256" key="6">
    <source>
        <dbReference type="ARBA" id="ARBA00023239"/>
    </source>
</evidence>
<dbReference type="Gene3D" id="1.10.530.10">
    <property type="match status" value="1"/>
</dbReference>
<dbReference type="SUPFAM" id="SSF53850">
    <property type="entry name" value="Periplasmic binding protein-like II"/>
    <property type="match status" value="1"/>
</dbReference>
<dbReference type="InterPro" id="IPR008258">
    <property type="entry name" value="Transglycosylase_SLT_dom_1"/>
</dbReference>
<keyword evidence="6 8" id="KW-0456">Lyase</keyword>